<protein>
    <submittedName>
        <fullName evidence="2">HMG box domain-containing protein</fullName>
    </submittedName>
</protein>
<name>T1HJ87_RHOPR</name>
<proteinExistence type="predicted"/>
<organism evidence="2 3">
    <name type="scientific">Rhodnius prolixus</name>
    <name type="common">Triatomid bug</name>
    <dbReference type="NCBI Taxonomy" id="13249"/>
    <lineage>
        <taxon>Eukaryota</taxon>
        <taxon>Metazoa</taxon>
        <taxon>Ecdysozoa</taxon>
        <taxon>Arthropoda</taxon>
        <taxon>Hexapoda</taxon>
        <taxon>Insecta</taxon>
        <taxon>Pterygota</taxon>
        <taxon>Neoptera</taxon>
        <taxon>Paraneoptera</taxon>
        <taxon>Hemiptera</taxon>
        <taxon>Heteroptera</taxon>
        <taxon>Panheteroptera</taxon>
        <taxon>Cimicomorpha</taxon>
        <taxon>Reduviidae</taxon>
        <taxon>Triatominae</taxon>
        <taxon>Rhodnius</taxon>
    </lineage>
</organism>
<dbReference type="InterPro" id="IPR009071">
    <property type="entry name" value="HMG_box_dom"/>
</dbReference>
<dbReference type="AlphaFoldDB" id="T1HJ87"/>
<dbReference type="GO" id="GO:0003677">
    <property type="term" value="F:DNA binding"/>
    <property type="evidence" value="ECO:0007669"/>
    <property type="project" value="UniProtKB-UniRule"/>
</dbReference>
<dbReference type="SUPFAM" id="SSF47095">
    <property type="entry name" value="HMG-box"/>
    <property type="match status" value="1"/>
</dbReference>
<dbReference type="EnsemblMetazoa" id="RPRC004110-RA">
    <property type="protein sequence ID" value="RPRC004110-PA"/>
    <property type="gene ID" value="RPRC004110"/>
</dbReference>
<dbReference type="HOGENOM" id="CLU_2200165_0_0_1"/>
<sequence>MANVMIIQQTPGITFTAVAAELASRWRDLQEHEQKMYDDKAKDKQEKPKLPKMPVKLKDPIYRPNLVSIRYNPSSSEVKVKKIVKNTTVELTIDKLKTSLDKRCLYVK</sequence>
<dbReference type="Pfam" id="PF00505">
    <property type="entry name" value="HMG_box"/>
    <property type="match status" value="1"/>
</dbReference>
<dbReference type="Gene3D" id="1.10.30.10">
    <property type="entry name" value="High mobility group box domain"/>
    <property type="match status" value="1"/>
</dbReference>
<dbReference type="GO" id="GO:0005634">
    <property type="term" value="C:nucleus"/>
    <property type="evidence" value="ECO:0007669"/>
    <property type="project" value="UniProtKB-UniRule"/>
</dbReference>
<evidence type="ECO:0000313" key="3">
    <source>
        <dbReference type="Proteomes" id="UP000015103"/>
    </source>
</evidence>
<dbReference type="Proteomes" id="UP000015103">
    <property type="component" value="Unassembled WGS sequence"/>
</dbReference>
<keyword evidence="3" id="KW-1185">Reference proteome</keyword>
<feature type="region of interest" description="Disordered" evidence="1">
    <location>
        <begin position="33"/>
        <end position="56"/>
    </location>
</feature>
<dbReference type="InterPro" id="IPR036910">
    <property type="entry name" value="HMG_box_dom_sf"/>
</dbReference>
<reference evidence="2" key="1">
    <citation type="submission" date="2015-05" db="UniProtKB">
        <authorList>
            <consortium name="EnsemblMetazoa"/>
        </authorList>
    </citation>
    <scope>IDENTIFICATION</scope>
</reference>
<feature type="compositionally biased region" description="Basic and acidic residues" evidence="1">
    <location>
        <begin position="33"/>
        <end position="49"/>
    </location>
</feature>
<dbReference type="EMBL" id="ACPB03036888">
    <property type="status" value="NOT_ANNOTATED_CDS"/>
    <property type="molecule type" value="Genomic_DNA"/>
</dbReference>
<dbReference type="InParanoid" id="T1HJ87"/>
<evidence type="ECO:0000256" key="1">
    <source>
        <dbReference type="SAM" id="MobiDB-lite"/>
    </source>
</evidence>
<accession>T1HJ87</accession>
<dbReference type="VEuPathDB" id="VectorBase:RPRC004110"/>
<evidence type="ECO:0000313" key="2">
    <source>
        <dbReference type="EnsemblMetazoa" id="RPRC004110-PA"/>
    </source>
</evidence>
<dbReference type="PROSITE" id="PS50118">
    <property type="entry name" value="HMG_BOX_2"/>
    <property type="match status" value="1"/>
</dbReference>